<feature type="transmembrane region" description="Helical" evidence="5">
    <location>
        <begin position="242"/>
        <end position="264"/>
    </location>
</feature>
<dbReference type="InterPro" id="IPR004695">
    <property type="entry name" value="SLAC1/Mae1/Ssu1/TehA"/>
</dbReference>
<keyword evidence="4 5" id="KW-0472">Membrane</keyword>
<dbReference type="InterPro" id="IPR030185">
    <property type="entry name" value="Mae1"/>
</dbReference>
<evidence type="ECO:0008006" key="8">
    <source>
        <dbReference type="Google" id="ProtNLM"/>
    </source>
</evidence>
<dbReference type="PANTHER" id="PTHR31162:SF0">
    <property type="entry name" value="MALIC ACID TRANSPORT PROTEIN"/>
    <property type="match status" value="1"/>
</dbReference>
<feature type="transmembrane region" description="Helical" evidence="5">
    <location>
        <begin position="39"/>
        <end position="58"/>
    </location>
</feature>
<gene>
    <name evidence="6" type="ORF">GFSPODELE1_LOCUS6627</name>
</gene>
<name>A0ABP1DJG7_9APHY</name>
<feature type="transmembrane region" description="Helical" evidence="5">
    <location>
        <begin position="321"/>
        <end position="340"/>
    </location>
</feature>
<sequence length="453" mass="50334">MLSKEASDVDRSIPGLAMNPKFTKVSNISRRIHGWSWQAFPIGMGTGAVYVCLAGIHPHPGLPLTMVETVFYFLNIALFLLNSTTLLLQLILYPRQAKRLITDPSKGIFVPLIVLSFATIIIGTINYVLPTGHVSPTFIYCLFWIYVGFGLLVCFPMLMIWFNKPHDLKTFTPAWAFLVFPMMLVGVVAFNVLRVLPPEDPRALGVLLTGYVFQGLGFFMTFFYICIYIIRIMTTGFLEGHQANGAFVACGPPGFTALALINLAEQGQDILAAHNLVSKSAGEIWYASSVLAGLLLFGLAVFFFLFGALPYWFKLHKHLDEILGCWALTFPNVGWILTIGKLGDIFHLQGFYVWNLVMVILMCATWLILFFLTAIAFWKGKIFMATPEEIIRDVHASEKKKPKDLEMALVASTSQVAVALVRHSDASERPSGHFDSIPSHYATSGHFALAPTP</sequence>
<organism evidence="6 7">
    <name type="scientific">Somion occarium</name>
    <dbReference type="NCBI Taxonomy" id="3059160"/>
    <lineage>
        <taxon>Eukaryota</taxon>
        <taxon>Fungi</taxon>
        <taxon>Dikarya</taxon>
        <taxon>Basidiomycota</taxon>
        <taxon>Agaricomycotina</taxon>
        <taxon>Agaricomycetes</taxon>
        <taxon>Polyporales</taxon>
        <taxon>Cerrenaceae</taxon>
        <taxon>Somion</taxon>
    </lineage>
</organism>
<accession>A0ABP1DJG7</accession>
<evidence type="ECO:0000313" key="6">
    <source>
        <dbReference type="EMBL" id="CAL1707972.1"/>
    </source>
</evidence>
<feature type="transmembrane region" description="Helical" evidence="5">
    <location>
        <begin position="352"/>
        <end position="378"/>
    </location>
</feature>
<evidence type="ECO:0000256" key="1">
    <source>
        <dbReference type="ARBA" id="ARBA00004141"/>
    </source>
</evidence>
<feature type="transmembrane region" description="Helical" evidence="5">
    <location>
        <begin position="284"/>
        <end position="309"/>
    </location>
</feature>
<evidence type="ECO:0000256" key="3">
    <source>
        <dbReference type="ARBA" id="ARBA00022989"/>
    </source>
</evidence>
<dbReference type="Gene3D" id="1.50.10.150">
    <property type="entry name" value="Voltage-dependent anion channel"/>
    <property type="match status" value="1"/>
</dbReference>
<evidence type="ECO:0000256" key="4">
    <source>
        <dbReference type="ARBA" id="ARBA00023136"/>
    </source>
</evidence>
<evidence type="ECO:0000313" key="7">
    <source>
        <dbReference type="Proteomes" id="UP001497453"/>
    </source>
</evidence>
<keyword evidence="3 5" id="KW-1133">Transmembrane helix</keyword>
<evidence type="ECO:0000256" key="2">
    <source>
        <dbReference type="ARBA" id="ARBA00022692"/>
    </source>
</evidence>
<feature type="transmembrane region" description="Helical" evidence="5">
    <location>
        <begin position="137"/>
        <end position="162"/>
    </location>
</feature>
<keyword evidence="2 5" id="KW-0812">Transmembrane</keyword>
<feature type="transmembrane region" description="Helical" evidence="5">
    <location>
        <begin position="208"/>
        <end position="230"/>
    </location>
</feature>
<dbReference type="CDD" id="cd09317">
    <property type="entry name" value="TDT_Mae1_like"/>
    <property type="match status" value="1"/>
</dbReference>
<feature type="transmembrane region" description="Helical" evidence="5">
    <location>
        <begin position="105"/>
        <end position="125"/>
    </location>
</feature>
<feature type="transmembrane region" description="Helical" evidence="5">
    <location>
        <begin position="70"/>
        <end position="93"/>
    </location>
</feature>
<protein>
    <recommendedName>
        <fullName evidence="8">Malic acid transport protein</fullName>
    </recommendedName>
</protein>
<proteinExistence type="predicted"/>
<comment type="subcellular location">
    <subcellularLocation>
        <location evidence="1">Membrane</location>
        <topology evidence="1">Multi-pass membrane protein</topology>
    </subcellularLocation>
</comment>
<dbReference type="InterPro" id="IPR038665">
    <property type="entry name" value="Voltage-dep_anion_channel_sf"/>
</dbReference>
<keyword evidence="7" id="KW-1185">Reference proteome</keyword>
<dbReference type="Proteomes" id="UP001497453">
    <property type="component" value="Chromosome 4"/>
</dbReference>
<feature type="transmembrane region" description="Helical" evidence="5">
    <location>
        <begin position="174"/>
        <end position="196"/>
    </location>
</feature>
<dbReference type="Pfam" id="PF03595">
    <property type="entry name" value="SLAC1"/>
    <property type="match status" value="1"/>
</dbReference>
<dbReference type="EMBL" id="OZ037947">
    <property type="protein sequence ID" value="CAL1707972.1"/>
    <property type="molecule type" value="Genomic_DNA"/>
</dbReference>
<dbReference type="PANTHER" id="PTHR31162">
    <property type="entry name" value="MALIC ACID TRANSPORT PROTEIN-RELATED"/>
    <property type="match status" value="1"/>
</dbReference>
<evidence type="ECO:0000256" key="5">
    <source>
        <dbReference type="SAM" id="Phobius"/>
    </source>
</evidence>
<reference evidence="7" key="1">
    <citation type="submission" date="2024-04" db="EMBL/GenBank/DDBJ databases">
        <authorList>
            <person name="Shaw F."/>
            <person name="Minotto A."/>
        </authorList>
    </citation>
    <scope>NUCLEOTIDE SEQUENCE [LARGE SCALE GENOMIC DNA]</scope>
</reference>